<name>A0ABN2ZCN7_9ACTN</name>
<reference evidence="2 3" key="1">
    <citation type="journal article" date="2019" name="Int. J. Syst. Evol. Microbiol.">
        <title>The Global Catalogue of Microorganisms (GCM) 10K type strain sequencing project: providing services to taxonomists for standard genome sequencing and annotation.</title>
        <authorList>
            <consortium name="The Broad Institute Genomics Platform"/>
            <consortium name="The Broad Institute Genome Sequencing Center for Infectious Disease"/>
            <person name="Wu L."/>
            <person name="Ma J."/>
        </authorList>
    </citation>
    <scope>NUCLEOTIDE SEQUENCE [LARGE SCALE GENOMIC DNA]</scope>
    <source>
        <strain evidence="2 3">JCM 16022</strain>
    </source>
</reference>
<sequence length="73" mass="7844">MVSPPYGDCRRRPGRWLPPFYPTRCGANQRNTADARPSPADRPPRAPGRLGMIGGVPSPGPRSAGRPAPEEIP</sequence>
<protein>
    <submittedName>
        <fullName evidence="2">Uncharacterized protein</fullName>
    </submittedName>
</protein>
<accession>A0ABN2ZCN7</accession>
<keyword evidence="3" id="KW-1185">Reference proteome</keyword>
<evidence type="ECO:0000313" key="2">
    <source>
        <dbReference type="EMBL" id="GAA2140193.1"/>
    </source>
</evidence>
<comment type="caution">
    <text evidence="2">The sequence shown here is derived from an EMBL/GenBank/DDBJ whole genome shotgun (WGS) entry which is preliminary data.</text>
</comment>
<evidence type="ECO:0000313" key="3">
    <source>
        <dbReference type="Proteomes" id="UP001501771"/>
    </source>
</evidence>
<proteinExistence type="predicted"/>
<dbReference type="EMBL" id="BAAAQR010000002">
    <property type="protein sequence ID" value="GAA2140193.1"/>
    <property type="molecule type" value="Genomic_DNA"/>
</dbReference>
<dbReference type="Proteomes" id="UP001501771">
    <property type="component" value="Unassembled WGS sequence"/>
</dbReference>
<gene>
    <name evidence="2" type="ORF">GCM10009844_09620</name>
</gene>
<feature type="region of interest" description="Disordered" evidence="1">
    <location>
        <begin position="1"/>
        <end position="73"/>
    </location>
</feature>
<organism evidence="2 3">
    <name type="scientific">Nocardioides koreensis</name>
    <dbReference type="NCBI Taxonomy" id="433651"/>
    <lineage>
        <taxon>Bacteria</taxon>
        <taxon>Bacillati</taxon>
        <taxon>Actinomycetota</taxon>
        <taxon>Actinomycetes</taxon>
        <taxon>Propionibacteriales</taxon>
        <taxon>Nocardioidaceae</taxon>
        <taxon>Nocardioides</taxon>
    </lineage>
</organism>
<evidence type="ECO:0000256" key="1">
    <source>
        <dbReference type="SAM" id="MobiDB-lite"/>
    </source>
</evidence>